<dbReference type="PROSITE" id="PS51257">
    <property type="entry name" value="PROKAR_LIPOPROTEIN"/>
    <property type="match status" value="1"/>
</dbReference>
<evidence type="ECO:0000313" key="2">
    <source>
        <dbReference type="EMBL" id="GAK47482.1"/>
    </source>
</evidence>
<evidence type="ECO:0008006" key="4">
    <source>
        <dbReference type="Google" id="ProtNLM"/>
    </source>
</evidence>
<dbReference type="AlphaFoldDB" id="A0A081BHG4"/>
<feature type="chain" id="PRO_5039603253" description="Lipoprotein" evidence="1">
    <location>
        <begin position="26"/>
        <end position="183"/>
    </location>
</feature>
<evidence type="ECO:0000256" key="1">
    <source>
        <dbReference type="SAM" id="SignalP"/>
    </source>
</evidence>
<dbReference type="EMBL" id="BBJM01000007">
    <property type="protein sequence ID" value="GAK47482.1"/>
    <property type="molecule type" value="Genomic_DNA"/>
</dbReference>
<dbReference type="OrthoDB" id="2293247at2"/>
<protein>
    <recommendedName>
        <fullName evidence="4">Lipoprotein</fullName>
    </recommendedName>
</protein>
<keyword evidence="1" id="KW-0732">Signal</keyword>
<accession>A0A081BHG4</accession>
<evidence type="ECO:0000313" key="3">
    <source>
        <dbReference type="Proteomes" id="UP000028700"/>
    </source>
</evidence>
<feature type="signal peptide" evidence="1">
    <location>
        <begin position="1"/>
        <end position="25"/>
    </location>
</feature>
<proteinExistence type="predicted"/>
<gene>
    <name evidence="2" type="ORF">LOSG293_070210</name>
</gene>
<keyword evidence="3" id="KW-1185">Reference proteome</keyword>
<name>A0A081BHG4_9LACO</name>
<organism evidence="2 3">
    <name type="scientific">Secundilactobacillus oryzae JCM 18671</name>
    <dbReference type="NCBI Taxonomy" id="1291743"/>
    <lineage>
        <taxon>Bacteria</taxon>
        <taxon>Bacillati</taxon>
        <taxon>Bacillota</taxon>
        <taxon>Bacilli</taxon>
        <taxon>Lactobacillales</taxon>
        <taxon>Lactobacillaceae</taxon>
        <taxon>Secundilactobacillus</taxon>
    </lineage>
</organism>
<dbReference type="STRING" id="1291743.LOSG293_070210"/>
<comment type="caution">
    <text evidence="2">The sequence shown here is derived from an EMBL/GenBank/DDBJ whole genome shotgun (WGS) entry which is preliminary data.</text>
</comment>
<dbReference type="RefSeq" id="WP_034526822.1">
    <property type="nucleotide sequence ID" value="NZ_BBJM01000007.1"/>
</dbReference>
<reference evidence="2" key="1">
    <citation type="journal article" date="2014" name="Genome Announc.">
        <title>Draft Genome Sequence of Lactobacillus oryzae Strain SG293T.</title>
        <authorList>
            <person name="Tanizawa Y."/>
            <person name="Fujisawa T."/>
            <person name="Mochizuki T."/>
            <person name="Kaminuma E."/>
            <person name="Nakamura Y."/>
            <person name="Tohno M."/>
        </authorList>
    </citation>
    <scope>NUCLEOTIDE SEQUENCE [LARGE SCALE GENOMIC DNA]</scope>
    <source>
        <strain evidence="2">SG293</strain>
    </source>
</reference>
<dbReference type="eggNOG" id="ENOG5031C46">
    <property type="taxonomic scope" value="Bacteria"/>
</dbReference>
<sequence>MKKSRTMAILISLAAVLIVALSACGKSNNHANQQASFRNEVKSTKPSAVETQITKNNDLWYLSGGINTKSNSGFEAYKFNSDTKKVTIYNVSKYYKTYAAAKNANALNKEGTLSYSFDTDSKDQAVIKFKGKLSGIPMTQTFTIKDATTGKNKSTKLHVTGYKIVRDIDEDKTNNVFVKIAKK</sequence>
<dbReference type="Proteomes" id="UP000028700">
    <property type="component" value="Unassembled WGS sequence"/>
</dbReference>